<organism evidence="1 2">
    <name type="scientific">Litorihabitans aurantiacus</name>
    <dbReference type="NCBI Taxonomy" id="1930061"/>
    <lineage>
        <taxon>Bacteria</taxon>
        <taxon>Bacillati</taxon>
        <taxon>Actinomycetota</taxon>
        <taxon>Actinomycetes</taxon>
        <taxon>Micrococcales</taxon>
        <taxon>Beutenbergiaceae</taxon>
        <taxon>Litorihabitans</taxon>
    </lineage>
</organism>
<dbReference type="Proteomes" id="UP001157161">
    <property type="component" value="Unassembled WGS sequence"/>
</dbReference>
<comment type="caution">
    <text evidence="1">The sequence shown here is derived from an EMBL/GenBank/DDBJ whole genome shotgun (WGS) entry which is preliminary data.</text>
</comment>
<gene>
    <name evidence="1" type="ORF">GCM10025875_29380</name>
</gene>
<protein>
    <recommendedName>
        <fullName evidence="3">SMI1/KNR4 family protein</fullName>
    </recommendedName>
</protein>
<name>A0AA37XH36_9MICO</name>
<evidence type="ECO:0008006" key="3">
    <source>
        <dbReference type="Google" id="ProtNLM"/>
    </source>
</evidence>
<reference evidence="1" key="2">
    <citation type="submission" date="2023-02" db="EMBL/GenBank/DDBJ databases">
        <authorList>
            <person name="Sun Q."/>
            <person name="Mori K."/>
        </authorList>
    </citation>
    <scope>NUCLEOTIDE SEQUENCE</scope>
    <source>
        <strain evidence="1">NBRC 112290</strain>
    </source>
</reference>
<evidence type="ECO:0000313" key="2">
    <source>
        <dbReference type="Proteomes" id="UP001157161"/>
    </source>
</evidence>
<keyword evidence="2" id="KW-1185">Reference proteome</keyword>
<dbReference type="EMBL" id="BSUM01000001">
    <property type="protein sequence ID" value="GMA32946.1"/>
    <property type="molecule type" value="Genomic_DNA"/>
</dbReference>
<sequence>MSRLADLMTPSLPPGLALPEPLLRAWDFMESRGWGHETAGGYVLTPYAGSAELGVVFSPSLTLAGWFEPGEPGHDRLVPLCQTDGTGSFAALWLDPDDAGAVRVVMLGSEGERSLLADDAVDFLRLVAIGYLELRDWAIEEEPDEEEDGESVAALADFRAWVEAELDVEVPAHWSVRDPDPFAAWVAEVKGEEVRESRFTAEPGPTAAPDVDPAAVVAALEELVDEPRITGVKFGRRQGISLTSVPWGHELTVIEPSGGVTAEHAPLVAPTIAAVRAALVARWGEPRTAPHVDGSRAANIVEVHGTDEVDLWDLGDDVVLGLFSSASEWTQMAVVVERRAVDVAHRY</sequence>
<proteinExistence type="predicted"/>
<dbReference type="RefSeq" id="WP_284251649.1">
    <property type="nucleotide sequence ID" value="NZ_BSUM01000001.1"/>
</dbReference>
<evidence type="ECO:0000313" key="1">
    <source>
        <dbReference type="EMBL" id="GMA32946.1"/>
    </source>
</evidence>
<accession>A0AA37XH36</accession>
<reference evidence="1" key="1">
    <citation type="journal article" date="2014" name="Int. J. Syst. Evol. Microbiol.">
        <title>Complete genome sequence of Corynebacterium casei LMG S-19264T (=DSM 44701T), isolated from a smear-ripened cheese.</title>
        <authorList>
            <consortium name="US DOE Joint Genome Institute (JGI-PGF)"/>
            <person name="Walter F."/>
            <person name="Albersmeier A."/>
            <person name="Kalinowski J."/>
            <person name="Ruckert C."/>
        </authorList>
    </citation>
    <scope>NUCLEOTIDE SEQUENCE</scope>
    <source>
        <strain evidence="1">NBRC 112290</strain>
    </source>
</reference>
<dbReference type="AlphaFoldDB" id="A0AA37XH36"/>